<dbReference type="STRING" id="1267768.BV394_06285"/>
<comment type="similarity">
    <text evidence="1">Belongs to the transglycosylase Slt family.</text>
</comment>
<dbReference type="InterPro" id="IPR023346">
    <property type="entry name" value="Lysozyme-like_dom_sf"/>
</dbReference>
<dbReference type="Proteomes" id="UP000187266">
    <property type="component" value="Chromosome"/>
</dbReference>
<evidence type="ECO:0000256" key="2">
    <source>
        <dbReference type="ARBA" id="ARBA00009387"/>
    </source>
</evidence>
<dbReference type="InterPro" id="IPR008258">
    <property type="entry name" value="Transglycosylase_SLT_dom_1"/>
</dbReference>
<evidence type="ECO:0000256" key="1">
    <source>
        <dbReference type="ARBA" id="ARBA00007734"/>
    </source>
</evidence>
<evidence type="ECO:0000313" key="6">
    <source>
        <dbReference type="Proteomes" id="UP000187266"/>
    </source>
</evidence>
<comment type="similarity">
    <text evidence="2">Belongs to the virb1 family.</text>
</comment>
<evidence type="ECO:0000259" key="4">
    <source>
        <dbReference type="Pfam" id="PF01464"/>
    </source>
</evidence>
<gene>
    <name evidence="5" type="ORF">BV394_06285</name>
</gene>
<proteinExistence type="inferred from homology"/>
<evidence type="ECO:0000313" key="5">
    <source>
        <dbReference type="EMBL" id="APX91008.1"/>
    </source>
</evidence>
<feature type="region of interest" description="Disordered" evidence="3">
    <location>
        <begin position="1"/>
        <end position="36"/>
    </location>
</feature>
<dbReference type="PANTHER" id="PTHR37423:SF2">
    <property type="entry name" value="MEMBRANE-BOUND LYTIC MUREIN TRANSGLYCOSYLASE C"/>
    <property type="match status" value="1"/>
</dbReference>
<dbReference type="EMBL" id="CP019124">
    <property type="protein sequence ID" value="APX91008.1"/>
    <property type="molecule type" value="Genomic_DNA"/>
</dbReference>
<accession>A0A1U7DMB0</accession>
<dbReference type="CDD" id="cd00254">
    <property type="entry name" value="LT-like"/>
    <property type="match status" value="1"/>
</dbReference>
<dbReference type="Pfam" id="PF01464">
    <property type="entry name" value="SLT"/>
    <property type="match status" value="1"/>
</dbReference>
<feature type="domain" description="Transglycosylase SLT" evidence="4">
    <location>
        <begin position="111"/>
        <end position="199"/>
    </location>
</feature>
<sequence>MAPPATGTGRRITVQIAPRPAAPAPKEGADDKAATVADSGDGIAPRLPAEWFWAAISPSLDKAAAHRFQSALAVLDKAPAGRSIAAPRLQELQTIARAHGRDILVSSIGTGVSPAFALAVIAVESAGRQGAVSPVGARGVMQLMPATAARFGVDPDISAENIRGGIAYLDWLLKRFEGDPLLALAGYNAGENAVTRHKGVPPFPETRAYVPKVLAAWRVARGLCLTPPELVSDGCVFAMERAAR</sequence>
<dbReference type="AlphaFoldDB" id="A0A1U7DMB0"/>
<reference evidence="5 6" key="1">
    <citation type="submission" date="2017-01" db="EMBL/GenBank/DDBJ databases">
        <title>Genomic analysis of Xuhuaishuia manganoxidans DY6-4.</title>
        <authorList>
            <person name="Wang X."/>
        </authorList>
    </citation>
    <scope>NUCLEOTIDE SEQUENCE [LARGE SCALE GENOMIC DNA]</scope>
    <source>
        <strain evidence="5 6">DY6-4</strain>
    </source>
</reference>
<protein>
    <submittedName>
        <fullName evidence="5">Lytic murein transglycosylase</fullName>
    </submittedName>
</protein>
<name>A0A1U7DMB0_9RHOB</name>
<dbReference type="Gene3D" id="1.10.530.10">
    <property type="match status" value="1"/>
</dbReference>
<dbReference type="SUPFAM" id="SSF53955">
    <property type="entry name" value="Lysozyme-like"/>
    <property type="match status" value="1"/>
</dbReference>
<dbReference type="PANTHER" id="PTHR37423">
    <property type="entry name" value="SOLUBLE LYTIC MUREIN TRANSGLYCOSYLASE-RELATED"/>
    <property type="match status" value="1"/>
</dbReference>
<evidence type="ECO:0000256" key="3">
    <source>
        <dbReference type="SAM" id="MobiDB-lite"/>
    </source>
</evidence>
<organism evidence="5 6">
    <name type="scientific">Brevirhabdus pacifica</name>
    <dbReference type="NCBI Taxonomy" id="1267768"/>
    <lineage>
        <taxon>Bacteria</taxon>
        <taxon>Pseudomonadati</taxon>
        <taxon>Pseudomonadota</taxon>
        <taxon>Alphaproteobacteria</taxon>
        <taxon>Rhodobacterales</taxon>
        <taxon>Paracoccaceae</taxon>
        <taxon>Brevirhabdus</taxon>
    </lineage>
</organism>
<keyword evidence="6" id="KW-1185">Reference proteome</keyword>